<dbReference type="RefSeq" id="WP_346580631.1">
    <property type="nucleotide sequence ID" value="NZ_JBDJLH010000001.1"/>
</dbReference>
<accession>A0ABV0BQ91</accession>
<evidence type="ECO:0008006" key="3">
    <source>
        <dbReference type="Google" id="ProtNLM"/>
    </source>
</evidence>
<reference evidence="1 2" key="1">
    <citation type="submission" date="2024-04" db="EMBL/GenBank/DDBJ databases">
        <title>WGS of bacteria from Torrens River.</title>
        <authorList>
            <person name="Wyrsch E.R."/>
            <person name="Drigo B."/>
        </authorList>
    </citation>
    <scope>NUCLEOTIDE SEQUENCE [LARGE SCALE GENOMIC DNA]</scope>
    <source>
        <strain evidence="1 2">TWI391</strain>
    </source>
</reference>
<comment type="caution">
    <text evidence="1">The sequence shown here is derived from an EMBL/GenBank/DDBJ whole genome shotgun (WGS) entry which is preliminary data.</text>
</comment>
<dbReference type="Proteomes" id="UP001409291">
    <property type="component" value="Unassembled WGS sequence"/>
</dbReference>
<evidence type="ECO:0000313" key="2">
    <source>
        <dbReference type="Proteomes" id="UP001409291"/>
    </source>
</evidence>
<keyword evidence="2" id="KW-1185">Reference proteome</keyword>
<sequence length="218" mass="25092">MKSYKIHHISKAVLWNYLQKLFRSKGDNVLMSSKMMLMATVIIAQINLLSAQTKSKHSVATQTKQIPEIKQYEYLPDAVQDMPLELQYFDGKAKVMSSFRKLSENFVQLFFWDASYADHLTDLKKIYDYKEEMGASSTFILVISKHDKGTMARIASALERFKKEYQVDMDIASIIGNTNLDKLFEAPVFPKYVQINPKAVFVTESSLAELLKNRARKN</sequence>
<gene>
    <name evidence="1" type="ORF">ABE541_03655</name>
</gene>
<proteinExistence type="predicted"/>
<protein>
    <recommendedName>
        <fullName evidence="3">AhpC/TSA family protein</fullName>
    </recommendedName>
</protein>
<dbReference type="EMBL" id="JBDJNQ010000001">
    <property type="protein sequence ID" value="MEN5376348.1"/>
    <property type="molecule type" value="Genomic_DNA"/>
</dbReference>
<evidence type="ECO:0000313" key="1">
    <source>
        <dbReference type="EMBL" id="MEN5376348.1"/>
    </source>
</evidence>
<name>A0ABV0BQ91_9SPHI</name>
<organism evidence="1 2">
    <name type="scientific">Sphingobacterium kitahiroshimense</name>
    <dbReference type="NCBI Taxonomy" id="470446"/>
    <lineage>
        <taxon>Bacteria</taxon>
        <taxon>Pseudomonadati</taxon>
        <taxon>Bacteroidota</taxon>
        <taxon>Sphingobacteriia</taxon>
        <taxon>Sphingobacteriales</taxon>
        <taxon>Sphingobacteriaceae</taxon>
        <taxon>Sphingobacterium</taxon>
    </lineage>
</organism>